<comment type="caution">
    <text evidence="4">Lacks conserved residue(s) required for the propagation of feature annotation.</text>
</comment>
<feature type="chain" id="PRO_5040150830" description="Disintegrin and metalloproteinase domain-containing protein B" evidence="7">
    <location>
        <begin position="24"/>
        <end position="774"/>
    </location>
</feature>
<dbReference type="InterPro" id="IPR001590">
    <property type="entry name" value="Peptidase_M12B"/>
</dbReference>
<reference evidence="10" key="1">
    <citation type="submission" date="2022-11" db="EMBL/GenBank/DDBJ databases">
        <authorList>
            <person name="Scott C."/>
            <person name="Bruce N."/>
        </authorList>
    </citation>
    <scope>NUCLEOTIDE SEQUENCE</scope>
</reference>
<evidence type="ECO:0000256" key="1">
    <source>
        <dbReference type="ARBA" id="ARBA00023157"/>
    </source>
</evidence>
<feature type="transmembrane region" description="Helical" evidence="6">
    <location>
        <begin position="637"/>
        <end position="658"/>
    </location>
</feature>
<dbReference type="SMART" id="SM00050">
    <property type="entry name" value="DISIN"/>
    <property type="match status" value="1"/>
</dbReference>
<feature type="domain" description="Disintegrin" evidence="8">
    <location>
        <begin position="444"/>
        <end position="534"/>
    </location>
</feature>
<gene>
    <name evidence="10" type="ORF">PPNO1_LOCUS6937</name>
</gene>
<accession>A0A9P1H7G6</accession>
<keyword evidence="4" id="KW-0479">Metal-binding</keyword>
<dbReference type="InterPro" id="IPR024079">
    <property type="entry name" value="MetalloPept_cat_dom_sf"/>
</dbReference>
<dbReference type="FunFam" id="4.10.70.10:FF:000003">
    <property type="entry name" value="Disintegrin and metalloproteinase domain-containing protein 17"/>
    <property type="match status" value="1"/>
</dbReference>
<dbReference type="Gene3D" id="4.10.70.10">
    <property type="entry name" value="Disintegrin domain"/>
    <property type="match status" value="1"/>
</dbReference>
<feature type="binding site" evidence="4">
    <location>
        <position position="404"/>
    </location>
    <ligand>
        <name>Zn(2+)</name>
        <dbReference type="ChEBI" id="CHEBI:29105"/>
        <note>catalytic</note>
    </ligand>
</feature>
<dbReference type="Pfam" id="PF13688">
    <property type="entry name" value="Reprolysin_5"/>
    <property type="match status" value="1"/>
</dbReference>
<dbReference type="OrthoDB" id="5951731at2759"/>
<evidence type="ECO:0000313" key="10">
    <source>
        <dbReference type="EMBL" id="CAI4217326.1"/>
    </source>
</evidence>
<keyword evidence="1" id="KW-1015">Disulfide bond</keyword>
<keyword evidence="4" id="KW-0862">Zinc</keyword>
<dbReference type="EMBL" id="CALLCH030000016">
    <property type="protein sequence ID" value="CAI4217326.1"/>
    <property type="molecule type" value="Genomic_DNA"/>
</dbReference>
<keyword evidence="6" id="KW-0472">Membrane</keyword>
<sequence length="774" mass="82824">MLLQRLATAVFTGLALFASPSHADSTSRNPVSTIFTIQEPKIQSSSLQINSNSKFDILFAIPGGQRIRLSLEPNHDVISHDLRVTYLEPDGSVGNVESVERTNHRVYRGSAYTKSSDAAEWVNGGWARVTLRRDGNNPIFEGAFRLHGDHHHIQTIANYIKLKHAEDPFPSPPTQPGFKAGDEYMVLWRDSDVVEHWQPHRDELRKRELFGLAPAVLMTSYVDPRPFGRQADSTAGGGGAGINLVANIGSTAGCPKTRKVALLGVAADCNYRKEFDSDQALRENIIQQINAASAVLPRHPSDAAPWNVACSNSFTITDRLSKFSEWRGRTEDTNAFWTLLTTCATDSAVGLAWLGQVCQQGSRPNEGSDSASNETIASTNVVVRTPTEWQVIAHEVGHTFGAVHDCTDQACIILPCSIGNVCAAINRQADRCLVKNKDVPIITGQQCGNGIVEPGEDCDCGGEQGCAGNACCDPKTCKYTANSVCDPANEECCTDSCAFATAGAVCRASTGLCDPEEKCSGTTAACPGDSHLDDGTSCGDDNAGLTCASGQCTSRDLQCQAMMGAFPNITNVKACDETSCVIGCSSSRTSANQCSILNQYFLDGTPCPGGGNCQNGICQGSSFIKEAGEFFKKHRNIAIPVGSVVGGLIFIAICWCIFSSIRRRRAIRKNGGRKPGPPMMGVPSRTNNAWTNYGGAYGPRGANQSQRSIPRPPPMQQRGTPVMPARGTPTPSQPERFQGGPGPLPPATGPPPPYPAYQPYQPQWSGPGGTTRYA</sequence>
<dbReference type="AlphaFoldDB" id="A0A9P1H7G6"/>
<feature type="signal peptide" evidence="7">
    <location>
        <begin position="1"/>
        <end position="23"/>
    </location>
</feature>
<dbReference type="PROSITE" id="PS50215">
    <property type="entry name" value="ADAM_MEPRO"/>
    <property type="match status" value="1"/>
</dbReference>
<dbReference type="Proteomes" id="UP000838763">
    <property type="component" value="Unassembled WGS sequence"/>
</dbReference>
<keyword evidence="6" id="KW-1133">Transmembrane helix</keyword>
<evidence type="ECO:0000256" key="5">
    <source>
        <dbReference type="SAM" id="MobiDB-lite"/>
    </source>
</evidence>
<feature type="compositionally biased region" description="Pro residues" evidence="5">
    <location>
        <begin position="742"/>
        <end position="756"/>
    </location>
</feature>
<dbReference type="PANTHER" id="PTHR11905">
    <property type="entry name" value="ADAM A DISINTEGRIN AND METALLOPROTEASE DOMAIN"/>
    <property type="match status" value="1"/>
</dbReference>
<dbReference type="SUPFAM" id="SSF57552">
    <property type="entry name" value="Blood coagulation inhibitor (disintegrin)"/>
    <property type="match status" value="1"/>
</dbReference>
<keyword evidence="6" id="KW-0812">Transmembrane</keyword>
<dbReference type="PANTHER" id="PTHR11905:SF159">
    <property type="entry name" value="ADAM METALLOPROTEASE"/>
    <property type="match status" value="1"/>
</dbReference>
<feature type="binding site" evidence="4">
    <location>
        <position position="394"/>
    </location>
    <ligand>
        <name>Zn(2+)</name>
        <dbReference type="ChEBI" id="CHEBI:29105"/>
        <note>catalytic</note>
    </ligand>
</feature>
<dbReference type="GO" id="GO:0004222">
    <property type="term" value="F:metalloendopeptidase activity"/>
    <property type="evidence" value="ECO:0007669"/>
    <property type="project" value="InterPro"/>
</dbReference>
<dbReference type="InterPro" id="IPR036436">
    <property type="entry name" value="Disintegrin_dom_sf"/>
</dbReference>
<keyword evidence="11" id="KW-1185">Reference proteome</keyword>
<evidence type="ECO:0000259" key="9">
    <source>
        <dbReference type="PROSITE" id="PS50215"/>
    </source>
</evidence>
<feature type="region of interest" description="Disordered" evidence="5">
    <location>
        <begin position="668"/>
        <end position="774"/>
    </location>
</feature>
<protein>
    <recommendedName>
        <fullName evidence="3">Disintegrin and metalloproteinase domain-containing protein B</fullName>
    </recommendedName>
</protein>
<organism evidence="10 11">
    <name type="scientific">Parascedosporium putredinis</name>
    <dbReference type="NCBI Taxonomy" id="1442378"/>
    <lineage>
        <taxon>Eukaryota</taxon>
        <taxon>Fungi</taxon>
        <taxon>Dikarya</taxon>
        <taxon>Ascomycota</taxon>
        <taxon>Pezizomycotina</taxon>
        <taxon>Sordariomycetes</taxon>
        <taxon>Hypocreomycetidae</taxon>
        <taxon>Microascales</taxon>
        <taxon>Microascaceae</taxon>
        <taxon>Parascedosporium</taxon>
    </lineage>
</organism>
<evidence type="ECO:0000256" key="2">
    <source>
        <dbReference type="ARBA" id="ARBA00056552"/>
    </source>
</evidence>
<feature type="binding site" evidence="4">
    <location>
        <position position="398"/>
    </location>
    <ligand>
        <name>Zn(2+)</name>
        <dbReference type="ChEBI" id="CHEBI:29105"/>
        <note>catalytic</note>
    </ligand>
</feature>
<dbReference type="SUPFAM" id="SSF55486">
    <property type="entry name" value="Metalloproteases ('zincins'), catalytic domain"/>
    <property type="match status" value="1"/>
</dbReference>
<name>A0A9P1H7G6_9PEZI</name>
<evidence type="ECO:0000256" key="4">
    <source>
        <dbReference type="PROSITE-ProRule" id="PRU00276"/>
    </source>
</evidence>
<keyword evidence="7" id="KW-0732">Signal</keyword>
<evidence type="ECO:0000256" key="6">
    <source>
        <dbReference type="SAM" id="Phobius"/>
    </source>
</evidence>
<evidence type="ECO:0000256" key="3">
    <source>
        <dbReference type="ARBA" id="ARBA00074021"/>
    </source>
</evidence>
<comment type="function">
    <text evidence="2">Probable zinc protease.</text>
</comment>
<dbReference type="PROSITE" id="PS50214">
    <property type="entry name" value="DISINTEGRIN_2"/>
    <property type="match status" value="1"/>
</dbReference>
<dbReference type="Gene3D" id="3.40.390.10">
    <property type="entry name" value="Collagenase (Catalytic Domain)"/>
    <property type="match status" value="1"/>
</dbReference>
<dbReference type="Pfam" id="PF00200">
    <property type="entry name" value="Disintegrin"/>
    <property type="match status" value="1"/>
</dbReference>
<evidence type="ECO:0000256" key="7">
    <source>
        <dbReference type="SAM" id="SignalP"/>
    </source>
</evidence>
<feature type="domain" description="Peptidase M12B" evidence="9">
    <location>
        <begin position="320"/>
        <end position="432"/>
    </location>
</feature>
<comment type="caution">
    <text evidence="10">The sequence shown here is derived from an EMBL/GenBank/DDBJ whole genome shotgun (WGS) entry which is preliminary data.</text>
</comment>
<feature type="active site" evidence="4">
    <location>
        <position position="395"/>
    </location>
</feature>
<dbReference type="InterPro" id="IPR001762">
    <property type="entry name" value="Disintegrin_dom"/>
</dbReference>
<evidence type="ECO:0000313" key="11">
    <source>
        <dbReference type="Proteomes" id="UP000838763"/>
    </source>
</evidence>
<evidence type="ECO:0000259" key="8">
    <source>
        <dbReference type="PROSITE" id="PS50214"/>
    </source>
</evidence>
<dbReference type="GO" id="GO:0046872">
    <property type="term" value="F:metal ion binding"/>
    <property type="evidence" value="ECO:0007669"/>
    <property type="project" value="UniProtKB-KW"/>
</dbReference>
<proteinExistence type="predicted"/>
<dbReference type="GO" id="GO:0006508">
    <property type="term" value="P:proteolysis"/>
    <property type="evidence" value="ECO:0007669"/>
    <property type="project" value="InterPro"/>
</dbReference>